<keyword evidence="3" id="KW-1185">Reference proteome</keyword>
<proteinExistence type="predicted"/>
<protein>
    <submittedName>
        <fullName evidence="2">(pine wood nematode) hypothetical protein</fullName>
    </submittedName>
</protein>
<sequence>MEAVLIGGMDCKWNGQTTLGPRSWHIPTDKNGWPEGRKANVVSSGTGNALRMTTRGREMPVSAVHSSCGQQLLRLNSNLVRLDDVPAKANKKSH</sequence>
<name>A0A7I8WUF1_BURXY</name>
<dbReference type="EMBL" id="CAJFCV020000004">
    <property type="protein sequence ID" value="CAG9116493.1"/>
    <property type="molecule type" value="Genomic_DNA"/>
</dbReference>
<dbReference type="Proteomes" id="UP000582659">
    <property type="component" value="Unassembled WGS sequence"/>
</dbReference>
<dbReference type="Proteomes" id="UP000659654">
    <property type="component" value="Unassembled WGS sequence"/>
</dbReference>
<evidence type="ECO:0000256" key="1">
    <source>
        <dbReference type="SAM" id="MobiDB-lite"/>
    </source>
</evidence>
<gene>
    <name evidence="2" type="ORF">BXYJ_LOCUS9456</name>
</gene>
<reference evidence="2" key="1">
    <citation type="submission" date="2020-09" db="EMBL/GenBank/DDBJ databases">
        <authorList>
            <person name="Kikuchi T."/>
        </authorList>
    </citation>
    <scope>NUCLEOTIDE SEQUENCE</scope>
    <source>
        <strain evidence="2">Ka4C1</strain>
    </source>
</reference>
<evidence type="ECO:0000313" key="2">
    <source>
        <dbReference type="EMBL" id="CAD5226911.1"/>
    </source>
</evidence>
<organism evidence="2 3">
    <name type="scientific">Bursaphelenchus xylophilus</name>
    <name type="common">Pinewood nematode worm</name>
    <name type="synonym">Aphelenchoides xylophilus</name>
    <dbReference type="NCBI Taxonomy" id="6326"/>
    <lineage>
        <taxon>Eukaryota</taxon>
        <taxon>Metazoa</taxon>
        <taxon>Ecdysozoa</taxon>
        <taxon>Nematoda</taxon>
        <taxon>Chromadorea</taxon>
        <taxon>Rhabditida</taxon>
        <taxon>Tylenchina</taxon>
        <taxon>Tylenchomorpha</taxon>
        <taxon>Aphelenchoidea</taxon>
        <taxon>Aphelenchoididae</taxon>
        <taxon>Bursaphelenchus</taxon>
    </lineage>
</organism>
<comment type="caution">
    <text evidence="2">The sequence shown here is derived from an EMBL/GenBank/DDBJ whole genome shotgun (WGS) entry which is preliminary data.</text>
</comment>
<dbReference type="AlphaFoldDB" id="A0A7I8WUF1"/>
<feature type="region of interest" description="Disordered" evidence="1">
    <location>
        <begin position="17"/>
        <end position="43"/>
    </location>
</feature>
<accession>A0A7I8WUF1</accession>
<dbReference type="EMBL" id="CAJFDI010000004">
    <property type="protein sequence ID" value="CAD5226911.1"/>
    <property type="molecule type" value="Genomic_DNA"/>
</dbReference>
<evidence type="ECO:0000313" key="3">
    <source>
        <dbReference type="Proteomes" id="UP000659654"/>
    </source>
</evidence>